<organism evidence="1 2">
    <name type="scientific">Paraglomus occultum</name>
    <dbReference type="NCBI Taxonomy" id="144539"/>
    <lineage>
        <taxon>Eukaryota</taxon>
        <taxon>Fungi</taxon>
        <taxon>Fungi incertae sedis</taxon>
        <taxon>Mucoromycota</taxon>
        <taxon>Glomeromycotina</taxon>
        <taxon>Glomeromycetes</taxon>
        <taxon>Paraglomerales</taxon>
        <taxon>Paraglomeraceae</taxon>
        <taxon>Paraglomus</taxon>
    </lineage>
</organism>
<proteinExistence type="predicted"/>
<evidence type="ECO:0000313" key="1">
    <source>
        <dbReference type="EMBL" id="CAG8528018.1"/>
    </source>
</evidence>
<evidence type="ECO:0000313" key="2">
    <source>
        <dbReference type="Proteomes" id="UP000789572"/>
    </source>
</evidence>
<dbReference type="OrthoDB" id="2350333at2759"/>
<comment type="caution">
    <text evidence="1">The sequence shown here is derived from an EMBL/GenBank/DDBJ whole genome shotgun (WGS) entry which is preliminary data.</text>
</comment>
<accession>A0A9N9AG98</accession>
<protein>
    <submittedName>
        <fullName evidence="1">7173_t:CDS:1</fullName>
    </submittedName>
</protein>
<reference evidence="1" key="1">
    <citation type="submission" date="2021-06" db="EMBL/GenBank/DDBJ databases">
        <authorList>
            <person name="Kallberg Y."/>
            <person name="Tangrot J."/>
            <person name="Rosling A."/>
        </authorList>
    </citation>
    <scope>NUCLEOTIDE SEQUENCE</scope>
    <source>
        <strain evidence="1">IA702</strain>
    </source>
</reference>
<dbReference type="AlphaFoldDB" id="A0A9N9AG98"/>
<sequence length="293" mass="33776">MDSEIAHEDLNGIEEMVECDAQNKKTILPVNWVSVNNQISKYRLKIPEKKRMYNPLYYFIIDHTGQHIPTMKLLRSTITNIKNIWIPLSCVDEGNFFDAVIKRLQMDDLDLLPAGTLELRRIKDLLRQLGEKSIVACASRRNERRDPQLAALPGHKCDFLVTCKSASWTPEIGVGEVSGRLPQCNRAKYWEDKINLSLELRDILIRIKKHLHGVNTAKLRVYGWQLTGLRLKIYSLSCEGELLHLRLEREAWLPSDESNLYTAEDGINAFRAFGQMMAKTAQHLHQLCKEKIL</sequence>
<name>A0A9N9AG98_9GLOM</name>
<feature type="non-terminal residue" evidence="1">
    <location>
        <position position="293"/>
    </location>
</feature>
<dbReference type="Proteomes" id="UP000789572">
    <property type="component" value="Unassembled WGS sequence"/>
</dbReference>
<keyword evidence="2" id="KW-1185">Reference proteome</keyword>
<gene>
    <name evidence="1" type="ORF">POCULU_LOCUS3916</name>
</gene>
<dbReference type="EMBL" id="CAJVPJ010000467">
    <property type="protein sequence ID" value="CAG8528018.1"/>
    <property type="molecule type" value="Genomic_DNA"/>
</dbReference>